<proteinExistence type="predicted"/>
<evidence type="ECO:0000313" key="3">
    <source>
        <dbReference type="EMBL" id="PUF56831.1"/>
    </source>
</evidence>
<gene>
    <name evidence="3" type="ORF">DAX73_17580</name>
    <name evidence="2" type="ORF">DAX92_16060</name>
</gene>
<dbReference type="AlphaFoldDB" id="A0A7Z1Q383"/>
<protein>
    <submittedName>
        <fullName evidence="2">Uncharacterized protein</fullName>
    </submittedName>
</protein>
<evidence type="ECO:0000256" key="1">
    <source>
        <dbReference type="SAM" id="MobiDB-lite"/>
    </source>
</evidence>
<dbReference type="Pfam" id="PF10554">
    <property type="entry name" value="Phage_ASH"/>
    <property type="match status" value="1"/>
</dbReference>
<comment type="caution">
    <text evidence="2">The sequence shown here is derived from an EMBL/GenBank/DDBJ whole genome shotgun (WGS) entry which is preliminary data.</text>
</comment>
<accession>A0A7Z1Q383</accession>
<feature type="compositionally biased region" description="Basic and acidic residues" evidence="1">
    <location>
        <begin position="193"/>
        <end position="202"/>
    </location>
</feature>
<dbReference type="EMBL" id="QARO01000015">
    <property type="protein sequence ID" value="PUF56831.1"/>
    <property type="molecule type" value="Genomic_DNA"/>
</dbReference>
<dbReference type="Proteomes" id="UP000251351">
    <property type="component" value="Unassembled WGS sequence"/>
</dbReference>
<evidence type="ECO:0000313" key="2">
    <source>
        <dbReference type="EMBL" id="PUF34481.1"/>
    </source>
</evidence>
<reference evidence="4 5" key="1">
    <citation type="submission" date="2018-04" db="EMBL/GenBank/DDBJ databases">
        <title>Whole genome sequencing of Salmonella enterica.</title>
        <authorList>
            <person name="Bell R."/>
        </authorList>
    </citation>
    <scope>NUCLEOTIDE SEQUENCE [LARGE SCALE GENOMIC DNA]</scope>
    <source>
        <strain evidence="2 5">CFSAN058609</strain>
        <strain evidence="3 4">CFSAN058610</strain>
    </source>
</reference>
<sequence>MSYAYPAPYKTGAGIETPKLTKATPDAESVFFVVRYTRHSMAWCATMQRSYNRRSAVFLSHHAAHNGAMCSYSAGLAPSTDTLNRISRRPIMVTLAGQPQGWPVSFVPGSLNPVNVTAPIEIETSSGDSLTRTKEAAMLATTPTPSQSQLVILPYVSAVDPSDGEFQQMISSIEQRLLDRVKEALDEAGVEWIDPRTKERSKPAAADSVEGSDNA</sequence>
<evidence type="ECO:0000313" key="4">
    <source>
        <dbReference type="Proteomes" id="UP000251351"/>
    </source>
</evidence>
<name>A0A7Z1Q383_SALET</name>
<dbReference type="InterPro" id="IPR018880">
    <property type="entry name" value="Phage_P4_Ash"/>
</dbReference>
<evidence type="ECO:0000313" key="5">
    <source>
        <dbReference type="Proteomes" id="UP000251540"/>
    </source>
</evidence>
<organism evidence="2 5">
    <name type="scientific">Salmonella enterica I</name>
    <dbReference type="NCBI Taxonomy" id="59201"/>
    <lineage>
        <taxon>Bacteria</taxon>
        <taxon>Pseudomonadati</taxon>
        <taxon>Pseudomonadota</taxon>
        <taxon>Gammaproteobacteria</taxon>
        <taxon>Enterobacterales</taxon>
        <taxon>Enterobacteriaceae</taxon>
        <taxon>Salmonella</taxon>
    </lineage>
</organism>
<dbReference type="Proteomes" id="UP000251540">
    <property type="component" value="Unassembled WGS sequence"/>
</dbReference>
<feature type="region of interest" description="Disordered" evidence="1">
    <location>
        <begin position="192"/>
        <end position="215"/>
    </location>
</feature>
<dbReference type="EMBL" id="QARP01000014">
    <property type="protein sequence ID" value="PUF34481.1"/>
    <property type="molecule type" value="Genomic_DNA"/>
</dbReference>